<dbReference type="AlphaFoldDB" id="A0AAN7UVZ0"/>
<gene>
    <name evidence="1" type="ORF">RRF57_012115</name>
</gene>
<sequence>MYFAARRSEKRLTLCRTPYSGSGICGESRGTSRRSRGARIVEVAVDFDLASHVLLGLSAGDFVLV</sequence>
<protein>
    <submittedName>
        <fullName evidence="1">Uncharacterized protein</fullName>
    </submittedName>
</protein>
<dbReference type="Proteomes" id="UP001305414">
    <property type="component" value="Unassembled WGS sequence"/>
</dbReference>
<name>A0AAN7UVZ0_9PEZI</name>
<dbReference type="EMBL" id="JAWHQM010000068">
    <property type="protein sequence ID" value="KAK5636403.1"/>
    <property type="molecule type" value="Genomic_DNA"/>
</dbReference>
<comment type="caution">
    <text evidence="1">The sequence shown here is derived from an EMBL/GenBank/DDBJ whole genome shotgun (WGS) entry which is preliminary data.</text>
</comment>
<evidence type="ECO:0000313" key="1">
    <source>
        <dbReference type="EMBL" id="KAK5636403.1"/>
    </source>
</evidence>
<accession>A0AAN7UVZ0</accession>
<organism evidence="1 2">
    <name type="scientific">Xylaria bambusicola</name>
    <dbReference type="NCBI Taxonomy" id="326684"/>
    <lineage>
        <taxon>Eukaryota</taxon>
        <taxon>Fungi</taxon>
        <taxon>Dikarya</taxon>
        <taxon>Ascomycota</taxon>
        <taxon>Pezizomycotina</taxon>
        <taxon>Sordariomycetes</taxon>
        <taxon>Xylariomycetidae</taxon>
        <taxon>Xylariales</taxon>
        <taxon>Xylariaceae</taxon>
        <taxon>Xylaria</taxon>
    </lineage>
</organism>
<keyword evidence="2" id="KW-1185">Reference proteome</keyword>
<reference evidence="1 2" key="1">
    <citation type="submission" date="2023-10" db="EMBL/GenBank/DDBJ databases">
        <title>Draft genome sequence of Xylaria bambusicola isolate GMP-LS, the root and basal stem rot pathogen of sugarcane in Indonesia.</title>
        <authorList>
            <person name="Selvaraj P."/>
            <person name="Muralishankar V."/>
            <person name="Muruganantham S."/>
            <person name="Sp S."/>
            <person name="Haryani S."/>
            <person name="Lau K.J.X."/>
            <person name="Naqvi N.I."/>
        </authorList>
    </citation>
    <scope>NUCLEOTIDE SEQUENCE [LARGE SCALE GENOMIC DNA]</scope>
    <source>
        <strain evidence="1">GMP-LS</strain>
    </source>
</reference>
<proteinExistence type="predicted"/>
<evidence type="ECO:0000313" key="2">
    <source>
        <dbReference type="Proteomes" id="UP001305414"/>
    </source>
</evidence>